<dbReference type="AlphaFoldDB" id="A0AAV0Y3P6"/>
<evidence type="ECO:0000313" key="1">
    <source>
        <dbReference type="EMBL" id="CAI6375490.1"/>
    </source>
</evidence>
<protein>
    <submittedName>
        <fullName evidence="1">Uncharacterized protein</fullName>
    </submittedName>
</protein>
<dbReference type="Proteomes" id="UP001160148">
    <property type="component" value="Unassembled WGS sequence"/>
</dbReference>
<organism evidence="1 2">
    <name type="scientific">Macrosiphum euphorbiae</name>
    <name type="common">potato aphid</name>
    <dbReference type="NCBI Taxonomy" id="13131"/>
    <lineage>
        <taxon>Eukaryota</taxon>
        <taxon>Metazoa</taxon>
        <taxon>Ecdysozoa</taxon>
        <taxon>Arthropoda</taxon>
        <taxon>Hexapoda</taxon>
        <taxon>Insecta</taxon>
        <taxon>Pterygota</taxon>
        <taxon>Neoptera</taxon>
        <taxon>Paraneoptera</taxon>
        <taxon>Hemiptera</taxon>
        <taxon>Sternorrhyncha</taxon>
        <taxon>Aphidomorpha</taxon>
        <taxon>Aphidoidea</taxon>
        <taxon>Aphididae</taxon>
        <taxon>Macrosiphini</taxon>
        <taxon>Macrosiphum</taxon>
    </lineage>
</organism>
<comment type="caution">
    <text evidence="1">The sequence shown here is derived from an EMBL/GenBank/DDBJ whole genome shotgun (WGS) entry which is preliminary data.</text>
</comment>
<reference evidence="1 2" key="1">
    <citation type="submission" date="2023-01" db="EMBL/GenBank/DDBJ databases">
        <authorList>
            <person name="Whitehead M."/>
        </authorList>
    </citation>
    <scope>NUCLEOTIDE SEQUENCE [LARGE SCALE GENOMIC DNA]</scope>
</reference>
<keyword evidence="2" id="KW-1185">Reference proteome</keyword>
<proteinExistence type="predicted"/>
<evidence type="ECO:0000313" key="2">
    <source>
        <dbReference type="Proteomes" id="UP001160148"/>
    </source>
</evidence>
<name>A0AAV0Y3P6_9HEMI</name>
<accession>A0AAV0Y3P6</accession>
<gene>
    <name evidence="1" type="ORF">MEUPH1_LOCUS28983</name>
</gene>
<dbReference type="EMBL" id="CARXXK010001346">
    <property type="protein sequence ID" value="CAI6375490.1"/>
    <property type="molecule type" value="Genomic_DNA"/>
</dbReference>
<sequence length="130" mass="15277">MIYSSIRPGRSSGDPTVTDLRMLQYEPNGIIYYKLNFDDELKELPGRPKKVQSISSFPNLYTSEAKIPLDKWNDLQFLKGMMPSDTHSFYDNIPCENESRKMLKRQQQNIEKQRQDIFLEIEGAKKKKKK</sequence>